<reference evidence="2 3" key="1">
    <citation type="submission" date="2017-09" db="EMBL/GenBank/DDBJ databases">
        <title>Large-scale bioinformatics analysis of Bacillus genomes uncovers conserved roles of natural products in bacterial physiology.</title>
        <authorList>
            <consortium name="Agbiome Team Llc"/>
            <person name="Bleich R.M."/>
            <person name="Grubbs K.J."/>
            <person name="Santa Maria K.C."/>
            <person name="Allen S.E."/>
            <person name="Farag S."/>
            <person name="Shank E.A."/>
            <person name="Bowers A."/>
        </authorList>
    </citation>
    <scope>NUCLEOTIDE SEQUENCE [LARGE SCALE GENOMIC DNA]</scope>
    <source>
        <strain evidence="2 3">AFS083043</strain>
    </source>
</reference>
<feature type="transmembrane region" description="Helical" evidence="1">
    <location>
        <begin position="444"/>
        <end position="467"/>
    </location>
</feature>
<dbReference type="AlphaFoldDB" id="A0A2B0MIG8"/>
<name>A0A2B0MIG8_BACCE</name>
<feature type="transmembrane region" description="Helical" evidence="1">
    <location>
        <begin position="134"/>
        <end position="153"/>
    </location>
</feature>
<dbReference type="EMBL" id="NUWN01000023">
    <property type="protein sequence ID" value="PFK45978.1"/>
    <property type="molecule type" value="Genomic_DNA"/>
</dbReference>
<keyword evidence="1" id="KW-0812">Transmembrane</keyword>
<evidence type="ECO:0000313" key="2">
    <source>
        <dbReference type="EMBL" id="PFK45978.1"/>
    </source>
</evidence>
<keyword evidence="1" id="KW-0472">Membrane</keyword>
<evidence type="ECO:0000313" key="3">
    <source>
        <dbReference type="Proteomes" id="UP000242656"/>
    </source>
</evidence>
<proteinExistence type="predicted"/>
<sequence>MYKKLLKWEVIAVIVAAVLMISLLLIKPIIGLADNGDFERIMVQIGLAYPDPNEARIDRYFSFVHHLYAYVNPASGDYVSSQLILMIPALWIGKILPGPWFDIRVLAVEYIVLFLLALYLIVKLNKTNNRVVNGVLVALTIVVFADIGYILYFNSMYGEAVTYVFLFLTIAFGIQLARQKHPSVWVVILFYISVIMLACSKTQYTPAGFIAALLTIRLWFMRKDTIWRSIIVSMTALLLILSFICYKSSPAWIDKINIYQTVFYGVLKDSPNPEQDLRDLGVDPKLAVNAGTHFWSDAAIPQEDPKLYEELYSKIKFPDIAKFYLTHPQRLWSKLEATAEYAWTIRPSVDGIAFLGNYEKQENPTPAAQVETFSLWSHVKEQYHPQGFIWIVLLYILYGLGILLEYRRARTHGERLIPDLLTAVAVIGMVSYVVPFIGSGEGDFAKHLFLFTVCLDVMLVSGIWWLAKGRLIRKG</sequence>
<feature type="transmembrane region" description="Helical" evidence="1">
    <location>
        <begin position="183"/>
        <end position="204"/>
    </location>
</feature>
<organism evidence="2 3">
    <name type="scientific">Bacillus cereus</name>
    <dbReference type="NCBI Taxonomy" id="1396"/>
    <lineage>
        <taxon>Bacteria</taxon>
        <taxon>Bacillati</taxon>
        <taxon>Bacillota</taxon>
        <taxon>Bacilli</taxon>
        <taxon>Bacillales</taxon>
        <taxon>Bacillaceae</taxon>
        <taxon>Bacillus</taxon>
        <taxon>Bacillus cereus group</taxon>
    </lineage>
</organism>
<dbReference type="RefSeq" id="WP_098490151.1">
    <property type="nucleotide sequence ID" value="NZ_NUWN01000023.1"/>
</dbReference>
<protein>
    <recommendedName>
        <fullName evidence="4">Glycosyltransferase RgtA/B/C/D-like domain-containing protein</fullName>
    </recommendedName>
</protein>
<feature type="transmembrane region" description="Helical" evidence="1">
    <location>
        <begin position="12"/>
        <end position="30"/>
    </location>
</feature>
<feature type="transmembrane region" description="Helical" evidence="1">
    <location>
        <begin position="225"/>
        <end position="244"/>
    </location>
</feature>
<comment type="caution">
    <text evidence="2">The sequence shown here is derived from an EMBL/GenBank/DDBJ whole genome shotgun (WGS) entry which is preliminary data.</text>
</comment>
<evidence type="ECO:0008006" key="4">
    <source>
        <dbReference type="Google" id="ProtNLM"/>
    </source>
</evidence>
<feature type="transmembrane region" description="Helical" evidence="1">
    <location>
        <begin position="78"/>
        <end position="96"/>
    </location>
</feature>
<feature type="transmembrane region" description="Helical" evidence="1">
    <location>
        <begin position="103"/>
        <end position="122"/>
    </location>
</feature>
<keyword evidence="1" id="KW-1133">Transmembrane helix</keyword>
<accession>A0A2B0MIG8</accession>
<evidence type="ECO:0000256" key="1">
    <source>
        <dbReference type="SAM" id="Phobius"/>
    </source>
</evidence>
<feature type="transmembrane region" description="Helical" evidence="1">
    <location>
        <begin position="416"/>
        <end position="438"/>
    </location>
</feature>
<gene>
    <name evidence="2" type="ORF">COI93_06565</name>
</gene>
<feature type="transmembrane region" description="Helical" evidence="1">
    <location>
        <begin position="387"/>
        <end position="404"/>
    </location>
</feature>
<dbReference type="Proteomes" id="UP000242656">
    <property type="component" value="Unassembled WGS sequence"/>
</dbReference>
<feature type="transmembrane region" description="Helical" evidence="1">
    <location>
        <begin position="160"/>
        <end position="177"/>
    </location>
</feature>